<feature type="region of interest" description="Disordered" evidence="7">
    <location>
        <begin position="250"/>
        <end position="339"/>
    </location>
</feature>
<keyword evidence="3 6" id="KW-0175">Coiled coil</keyword>
<feature type="coiled-coil region" evidence="6">
    <location>
        <begin position="1160"/>
        <end position="1219"/>
    </location>
</feature>
<dbReference type="InterPro" id="IPR052212">
    <property type="entry name" value="PH-like_domain"/>
</dbReference>
<dbReference type="Pfam" id="PF00169">
    <property type="entry name" value="PH"/>
    <property type="match status" value="1"/>
</dbReference>
<evidence type="ECO:0000256" key="6">
    <source>
        <dbReference type="SAM" id="Coils"/>
    </source>
</evidence>
<dbReference type="InterPro" id="IPR000253">
    <property type="entry name" value="FHA_dom"/>
</dbReference>
<protein>
    <recommendedName>
        <fullName evidence="4">Pleckstrin homology-like domain family B member 1</fullName>
    </recommendedName>
    <alternativeName>
        <fullName evidence="5">Protein LL5-alpha</fullName>
    </alternativeName>
</protein>
<dbReference type="InterPro" id="IPR011993">
    <property type="entry name" value="PH-like_dom_sf"/>
</dbReference>
<proteinExistence type="predicted"/>
<dbReference type="Ensembl" id="ENSCSRT00000004590.1">
    <property type="protein sequence ID" value="ENSCSRP00000004444.1"/>
    <property type="gene ID" value="ENSCSRG00000003278.1"/>
</dbReference>
<dbReference type="InterPro" id="IPR037810">
    <property type="entry name" value="PHLDB1/2/3_PH"/>
</dbReference>
<feature type="coiled-coil region" evidence="6">
    <location>
        <begin position="795"/>
        <end position="847"/>
    </location>
</feature>
<feature type="compositionally biased region" description="Polar residues" evidence="7">
    <location>
        <begin position="524"/>
        <end position="537"/>
    </location>
</feature>
<dbReference type="FunFam" id="2.60.200.20:FF:000004">
    <property type="entry name" value="pleckstrin homology-like domain family B member 1 isoform X1"/>
    <property type="match status" value="1"/>
</dbReference>
<feature type="region of interest" description="Disordered" evidence="7">
    <location>
        <begin position="1131"/>
        <end position="1150"/>
    </location>
</feature>
<organism evidence="9 10">
    <name type="scientific">Chelydra serpentina</name>
    <name type="common">Snapping turtle</name>
    <name type="synonym">Testudo serpentina</name>
    <dbReference type="NCBI Taxonomy" id="8475"/>
    <lineage>
        <taxon>Eukaryota</taxon>
        <taxon>Metazoa</taxon>
        <taxon>Chordata</taxon>
        <taxon>Craniata</taxon>
        <taxon>Vertebrata</taxon>
        <taxon>Euteleostomi</taxon>
        <taxon>Archelosauria</taxon>
        <taxon>Testudinata</taxon>
        <taxon>Testudines</taxon>
        <taxon>Cryptodira</taxon>
        <taxon>Durocryptodira</taxon>
        <taxon>Americhelydia</taxon>
        <taxon>Chelydroidea</taxon>
        <taxon>Chelydridae</taxon>
        <taxon>Chelydra</taxon>
    </lineage>
</organism>
<keyword evidence="10" id="KW-1185">Reference proteome</keyword>
<feature type="region of interest" description="Disordered" evidence="7">
    <location>
        <begin position="986"/>
        <end position="1031"/>
    </location>
</feature>
<feature type="coiled-coil region" evidence="6">
    <location>
        <begin position="1050"/>
        <end position="1077"/>
    </location>
</feature>
<evidence type="ECO:0000256" key="5">
    <source>
        <dbReference type="ARBA" id="ARBA00077655"/>
    </source>
</evidence>
<evidence type="ECO:0000256" key="3">
    <source>
        <dbReference type="ARBA" id="ARBA00023054"/>
    </source>
</evidence>
<accession>A0A8C3RU86</accession>
<dbReference type="CDD" id="cd14673">
    <property type="entry name" value="PH_PHLDB1_2"/>
    <property type="match status" value="1"/>
</dbReference>
<sequence>MEASNRNVTSPTRKVQAIIQNSPLDLIDMGKGLKVQTDKPHLVSLGSGRLSTAITLLPLEEGRTVIGSAAKDIVLQGAGLASEHCYIENMCGTLTLHPCGNACAIDGLQVKQPTRLTQGCMICLGQSTFLRFNHPAEAKWMKSMIPAGERTPGAPYGLTAESESLVNGNHQLSLNDVHKGQGMRPRPSHSSLVSSIEKDLQDIMDSLVMEDSSSPRKKLSANAQSPVSSVVNGGGHYFLSPPLSPGAMSVGSSYDNASPPFSPLSSPASSGSYTSHSPSSQEQGPAIPPVVPVRSSSYNHAMQPPTQRPLPPPCGGSSLDLRNSTMGTSETQLAESPKMQRRAVHGIPLSPTPGQRALHPEGPGLSAFSSTRRAIESAQLGYPSQHMPLVSVSLSDYVTGSPQAQPTNIPSSPRLAPKFQLPSAQRLKMVALQERPPSPFGEGKEPPGIDRHLASSPSRQVLARVFQPLETSGFIHVNQDSRSLQPPESPRMGRRNVESMRDLPPLSPSLSRRAAPLPSALSPQARTPQESPSQQTKLAKEVPESPRIRRKAARPLERHEDFSSSSSLTGKNLRTRSPSPIFQAELASQRKPSFGITLSPAYSLGSLVMPSPRQSPRAQRKLSGDLRLPVSARERKHSITEISDNEDDLLEYHQRQREERLREQEMERLERQRLETILNLCAEYTRTDGTTDTGNSHQHFPSEGDGTTTNILTARRHSKGSASLAALGLGKAIEETGEAPGPQQRESLEKSDEENLKEECSSTESTHHEHEDSTGFKTKEAALLEEEWVRVLGHVDELKSHVKELEQQLQESSQEAEMERALLQGERESEMIQLQQEQKIVQQLQEKLCELDSSIRKERDKEAEALETETKLFEDLEFQQLEKESRLEEERETVSQQLLQSKAECHRSIAKRKERLAALESQVNHIRLQAAQESERLAKEKNTVLQLLQKEKEKLVSLERRYHVVTGGRSFPKTSSALKEVYRAKMDSDTGSTLPRTKSQSASSSQLGVATLGRSSSKGPLHPQNGTGSLPRNLAATLQDIETKRQLALQQKGQQVIEEQKRRLAELKQKAAAEAQSQWEALHGQPHYPPSSYPPLMHHSILHHHPPHGIGHRAEDMDHAYDTLSLESSDSMETSISTGGNSACSPDNMSSASGVEAVKIEEMEKMLKEAHAEKSRLMESREREMELRRQALEDERRRREQLERRLQDETAHRQKLIEKEVKMREKHFSQARPLTRYLPIRKEDFDLKTHIESSGHNVDTCYHVILTEKMCKGYLVKMGGKIKSWKKRWFVFDRMKRTVSYYVDKHETKLKGVIYFQAIEEVYYDHLRSAAKSPNPALTFCVKTHDRLYYMVAPSAEAMRIWMDVIVTGAEGYTQFMN</sequence>
<evidence type="ECO:0000256" key="4">
    <source>
        <dbReference type="ARBA" id="ARBA00069090"/>
    </source>
</evidence>
<feature type="coiled-coil region" evidence="6">
    <location>
        <begin position="884"/>
        <end position="961"/>
    </location>
</feature>
<dbReference type="SUPFAM" id="SSF49879">
    <property type="entry name" value="SMAD/FHA domain"/>
    <property type="match status" value="1"/>
</dbReference>
<reference evidence="9" key="2">
    <citation type="submission" date="2025-09" db="UniProtKB">
        <authorList>
            <consortium name="Ensembl"/>
        </authorList>
    </citation>
    <scope>IDENTIFICATION</scope>
</reference>
<dbReference type="Pfam" id="PF00498">
    <property type="entry name" value="FHA"/>
    <property type="match status" value="1"/>
</dbReference>
<dbReference type="GO" id="GO:0045180">
    <property type="term" value="C:basal cortex"/>
    <property type="evidence" value="ECO:0007669"/>
    <property type="project" value="TreeGrafter"/>
</dbReference>
<dbReference type="SUPFAM" id="SSF50729">
    <property type="entry name" value="PH domain-like"/>
    <property type="match status" value="1"/>
</dbReference>
<keyword evidence="2" id="KW-0597">Phosphoprotein</keyword>
<keyword evidence="1" id="KW-0488">Methylation</keyword>
<evidence type="ECO:0000259" key="8">
    <source>
        <dbReference type="PROSITE" id="PS50003"/>
    </source>
</evidence>
<dbReference type="GO" id="GO:0070507">
    <property type="term" value="P:regulation of microtubule cytoskeleton organization"/>
    <property type="evidence" value="ECO:0007669"/>
    <property type="project" value="TreeGrafter"/>
</dbReference>
<feature type="compositionally biased region" description="Basic and acidic residues" evidence="7">
    <location>
        <begin position="538"/>
        <end position="547"/>
    </location>
</feature>
<reference evidence="9" key="1">
    <citation type="submission" date="2025-08" db="UniProtKB">
        <authorList>
            <consortium name="Ensembl"/>
        </authorList>
    </citation>
    <scope>IDENTIFICATION</scope>
</reference>
<evidence type="ECO:0000256" key="1">
    <source>
        <dbReference type="ARBA" id="ARBA00022481"/>
    </source>
</evidence>
<evidence type="ECO:0000313" key="10">
    <source>
        <dbReference type="Proteomes" id="UP000694403"/>
    </source>
</evidence>
<dbReference type="InterPro" id="IPR001849">
    <property type="entry name" value="PH_domain"/>
</dbReference>
<feature type="region of interest" description="Disordered" evidence="7">
    <location>
        <begin position="688"/>
        <end position="709"/>
    </location>
</feature>
<feature type="compositionally biased region" description="Polar residues" evidence="7">
    <location>
        <begin position="320"/>
        <end position="334"/>
    </location>
</feature>
<dbReference type="Gene3D" id="2.30.29.30">
    <property type="entry name" value="Pleckstrin-homology domain (PH domain)/Phosphotyrosine-binding domain (PTB)"/>
    <property type="match status" value="1"/>
</dbReference>
<dbReference type="FunFam" id="2.30.29.30:FF:000006">
    <property type="entry name" value="Pleckstrin homology like domain family B member 1"/>
    <property type="match status" value="1"/>
</dbReference>
<evidence type="ECO:0000256" key="2">
    <source>
        <dbReference type="ARBA" id="ARBA00022553"/>
    </source>
</evidence>
<dbReference type="PANTHER" id="PTHR12156">
    <property type="entry name" value="PLECKSTRIN HOMOLOGY-LIKE DOMAIN, FAMILY B, MEMBER 3"/>
    <property type="match status" value="1"/>
</dbReference>
<dbReference type="CDD" id="cd22713">
    <property type="entry name" value="FHA_PHLB1"/>
    <property type="match status" value="1"/>
</dbReference>
<feature type="compositionally biased region" description="Polar residues" evidence="7">
    <location>
        <begin position="563"/>
        <end position="577"/>
    </location>
</feature>
<feature type="compositionally biased region" description="Basic and acidic residues" evidence="7">
    <location>
        <begin position="746"/>
        <end position="776"/>
    </location>
</feature>
<dbReference type="PANTHER" id="PTHR12156:SF23">
    <property type="entry name" value="PLECKSTRIN HOMOLOGY-LIKE DOMAIN FAMILY B MEMBER 1"/>
    <property type="match status" value="1"/>
</dbReference>
<dbReference type="Gene3D" id="2.60.200.20">
    <property type="match status" value="1"/>
</dbReference>
<feature type="domain" description="PH" evidence="8">
    <location>
        <begin position="1268"/>
        <end position="1371"/>
    </location>
</feature>
<dbReference type="SMART" id="SM00233">
    <property type="entry name" value="PH"/>
    <property type="match status" value="1"/>
</dbReference>
<feature type="compositionally biased region" description="Polar residues" evidence="7">
    <location>
        <begin position="989"/>
        <end position="1030"/>
    </location>
</feature>
<dbReference type="InterPro" id="IPR008984">
    <property type="entry name" value="SMAD_FHA_dom_sf"/>
</dbReference>
<name>A0A8C3RU86_CHESE</name>
<evidence type="ECO:0000256" key="7">
    <source>
        <dbReference type="SAM" id="MobiDB-lite"/>
    </source>
</evidence>
<feature type="region of interest" description="Disordered" evidence="7">
    <location>
        <begin position="474"/>
        <end position="577"/>
    </location>
</feature>
<feature type="compositionally biased region" description="Low complexity" evidence="7">
    <location>
        <begin position="508"/>
        <end position="523"/>
    </location>
</feature>
<feature type="region of interest" description="Disordered" evidence="7">
    <location>
        <begin position="736"/>
        <end position="776"/>
    </location>
</feature>
<dbReference type="PROSITE" id="PS50003">
    <property type="entry name" value="PH_DOMAIN"/>
    <property type="match status" value="1"/>
</dbReference>
<evidence type="ECO:0000313" key="9">
    <source>
        <dbReference type="Ensembl" id="ENSCSRP00000004444.1"/>
    </source>
</evidence>
<dbReference type="Proteomes" id="UP000694403">
    <property type="component" value="Unplaced"/>
</dbReference>
<feature type="compositionally biased region" description="Low complexity" evidence="7">
    <location>
        <begin position="263"/>
        <end position="280"/>
    </location>
</feature>